<keyword evidence="2" id="KW-0472">Membrane</keyword>
<evidence type="ECO:0000313" key="4">
    <source>
        <dbReference type="Proteomes" id="UP001437256"/>
    </source>
</evidence>
<dbReference type="Proteomes" id="UP001437256">
    <property type="component" value="Unassembled WGS sequence"/>
</dbReference>
<comment type="caution">
    <text evidence="3">The sequence shown here is derived from an EMBL/GenBank/DDBJ whole genome shotgun (WGS) entry which is preliminary data.</text>
</comment>
<keyword evidence="2" id="KW-1133">Transmembrane helix</keyword>
<keyword evidence="2" id="KW-0812">Transmembrane</keyword>
<gene>
    <name evidence="3" type="ORF">AAF712_007307</name>
</gene>
<evidence type="ECO:0000256" key="2">
    <source>
        <dbReference type="SAM" id="Phobius"/>
    </source>
</evidence>
<proteinExistence type="predicted"/>
<protein>
    <recommendedName>
        <fullName evidence="5">F-box domain-containing protein</fullName>
    </recommendedName>
</protein>
<evidence type="ECO:0000313" key="3">
    <source>
        <dbReference type="EMBL" id="KAL0065666.1"/>
    </source>
</evidence>
<keyword evidence="1" id="KW-0175">Coiled coil</keyword>
<reference evidence="3 4" key="1">
    <citation type="submission" date="2024-05" db="EMBL/GenBank/DDBJ databases">
        <title>A draft genome resource for the thread blight pathogen Marasmius tenuissimus strain MS-2.</title>
        <authorList>
            <person name="Yulfo-Soto G.E."/>
            <person name="Baruah I.K."/>
            <person name="Amoako-Attah I."/>
            <person name="Bukari Y."/>
            <person name="Meinhardt L.W."/>
            <person name="Bailey B.A."/>
            <person name="Cohen S.P."/>
        </authorList>
    </citation>
    <scope>NUCLEOTIDE SEQUENCE [LARGE SCALE GENOMIC DNA]</scope>
    <source>
        <strain evidence="3 4">MS-2</strain>
    </source>
</reference>
<keyword evidence="4" id="KW-1185">Reference proteome</keyword>
<dbReference type="EMBL" id="JBBXMP010000044">
    <property type="protein sequence ID" value="KAL0065666.1"/>
    <property type="molecule type" value="Genomic_DNA"/>
</dbReference>
<sequence>MNKTNSSNLCERTAPSNQSRRAAARLYAARQPVVLPQIDPPRRNRVPNDDEAERGGVQLQLQRELSAAIAFLVMHAFISIILVWMLWSALKTVISWKLSSSSVQHQRFESILHRQHILQSGFVPSTSEADRILSELQEEEVQQEMLDKEIARIQDTLSRLHTARTQLVHRMKQRRSVVSAVRRVPIEVWGIIFQYASSMMTFSLDFFENIVDHPNWLRPVSLPHSLSWVCKFWTEVADSLPAIWSSIRMGGFSHLKTDVRPLLTEYLSKSSGRPLKISILEEYPDDRRAMPQGQRIRLNQPLLSPLQQDVFLMLMKQAGVQCKELEFQFNDCDFRGEPPELIEFPNLRSLRVEIFTDPAMTRMHDWLIKILTQAPRLISLSIYNLPHFRDDVPDSLKENIETLEIGSGNANDILYLLRDYRRLKSLVVGRVFWHNGPINGALYDSLSELPHLRVLHLGVKGNPIRMGTFFDRFRAVSLTELTLTFDCKLEHGCWEDGYNDSVALSWPQTSFARMLKRHADTLTQLELEIIQGEGRPLAGNFLLAEAILAVPRLSRFKLGLEVFKDSDVEKILHVMSALEYLESDTILKLKEAIIHIQGSGRLSKAAVEAVARKLLSVVESRTKGRLAGVENSIPMTTMCVALRETIECDPCYSDAEDSLDEELKLRLGSLKSCDHGVIWSVSGQ</sequence>
<evidence type="ECO:0000256" key="1">
    <source>
        <dbReference type="SAM" id="Coils"/>
    </source>
</evidence>
<dbReference type="Gene3D" id="3.80.10.10">
    <property type="entry name" value="Ribonuclease Inhibitor"/>
    <property type="match status" value="1"/>
</dbReference>
<evidence type="ECO:0008006" key="5">
    <source>
        <dbReference type="Google" id="ProtNLM"/>
    </source>
</evidence>
<accession>A0ABR2ZVQ0</accession>
<feature type="coiled-coil region" evidence="1">
    <location>
        <begin position="129"/>
        <end position="156"/>
    </location>
</feature>
<organism evidence="3 4">
    <name type="scientific">Marasmius tenuissimus</name>
    <dbReference type="NCBI Taxonomy" id="585030"/>
    <lineage>
        <taxon>Eukaryota</taxon>
        <taxon>Fungi</taxon>
        <taxon>Dikarya</taxon>
        <taxon>Basidiomycota</taxon>
        <taxon>Agaricomycotina</taxon>
        <taxon>Agaricomycetes</taxon>
        <taxon>Agaricomycetidae</taxon>
        <taxon>Agaricales</taxon>
        <taxon>Marasmiineae</taxon>
        <taxon>Marasmiaceae</taxon>
        <taxon>Marasmius</taxon>
    </lineage>
</organism>
<dbReference type="SUPFAM" id="SSF52047">
    <property type="entry name" value="RNI-like"/>
    <property type="match status" value="1"/>
</dbReference>
<feature type="transmembrane region" description="Helical" evidence="2">
    <location>
        <begin position="65"/>
        <end position="87"/>
    </location>
</feature>
<dbReference type="InterPro" id="IPR032675">
    <property type="entry name" value="LRR_dom_sf"/>
</dbReference>
<name>A0ABR2ZVQ0_9AGAR</name>